<protein>
    <submittedName>
        <fullName evidence="2">Uncharacterized protein</fullName>
    </submittedName>
</protein>
<dbReference type="AlphaFoldDB" id="A0A1F5TFN0"/>
<evidence type="ECO:0000256" key="1">
    <source>
        <dbReference type="SAM" id="MobiDB-lite"/>
    </source>
</evidence>
<accession>A0A1F5TFN0</accession>
<sequence>MLDHNQVTFKQLFGTKSRPNYFLADVTDNGEFWRTIIDSFFRNVGLEPRVEKHLRSLISQESRPEKRRNGPYGVYGGPGDDGGALIRGADFDWGRHLADSLPRYN</sequence>
<dbReference type="EMBL" id="MFGM01000016">
    <property type="protein sequence ID" value="OGF37722.1"/>
    <property type="molecule type" value="Genomic_DNA"/>
</dbReference>
<comment type="caution">
    <text evidence="2">The sequence shown here is derived from an EMBL/GenBank/DDBJ whole genome shotgun (WGS) entry which is preliminary data.</text>
</comment>
<reference evidence="2 3" key="1">
    <citation type="journal article" date="2016" name="Nat. Commun.">
        <title>Thousands of microbial genomes shed light on interconnected biogeochemical processes in an aquifer system.</title>
        <authorList>
            <person name="Anantharaman K."/>
            <person name="Brown C.T."/>
            <person name="Hug L.A."/>
            <person name="Sharon I."/>
            <person name="Castelle C.J."/>
            <person name="Probst A.J."/>
            <person name="Thomas B.C."/>
            <person name="Singh A."/>
            <person name="Wilkins M.J."/>
            <person name="Karaoz U."/>
            <person name="Brodie E.L."/>
            <person name="Williams K.H."/>
            <person name="Hubbard S.S."/>
            <person name="Banfield J.F."/>
        </authorList>
    </citation>
    <scope>NUCLEOTIDE SEQUENCE [LARGE SCALE GENOMIC DNA]</scope>
</reference>
<feature type="region of interest" description="Disordered" evidence="1">
    <location>
        <begin position="57"/>
        <end position="80"/>
    </location>
</feature>
<dbReference type="Proteomes" id="UP000178656">
    <property type="component" value="Unassembled WGS sequence"/>
</dbReference>
<evidence type="ECO:0000313" key="3">
    <source>
        <dbReference type="Proteomes" id="UP000178656"/>
    </source>
</evidence>
<evidence type="ECO:0000313" key="2">
    <source>
        <dbReference type="EMBL" id="OGF37722.1"/>
    </source>
</evidence>
<gene>
    <name evidence="2" type="ORF">A2482_00460</name>
</gene>
<name>A0A1F5TFN0_9BACT</name>
<organism evidence="2 3">
    <name type="scientific">Candidatus Falkowbacteria bacterium RIFOXYC2_FULL_48_21</name>
    <dbReference type="NCBI Taxonomy" id="1798005"/>
    <lineage>
        <taxon>Bacteria</taxon>
        <taxon>Candidatus Falkowiibacteriota</taxon>
    </lineage>
</organism>
<proteinExistence type="predicted"/>